<proteinExistence type="predicted"/>
<dbReference type="SUPFAM" id="SSF57756">
    <property type="entry name" value="Retrovirus zinc finger-like domains"/>
    <property type="match status" value="1"/>
</dbReference>
<evidence type="ECO:0000256" key="1">
    <source>
        <dbReference type="PROSITE-ProRule" id="PRU00047"/>
    </source>
</evidence>
<dbReference type="SUPFAM" id="SSF56219">
    <property type="entry name" value="DNase I-like"/>
    <property type="match status" value="1"/>
</dbReference>
<dbReference type="SMART" id="SM00343">
    <property type="entry name" value="ZnF_C2HC"/>
    <property type="match status" value="1"/>
</dbReference>
<feature type="signal peptide" evidence="2">
    <location>
        <begin position="1"/>
        <end position="24"/>
    </location>
</feature>
<dbReference type="Proteomes" id="UP000825935">
    <property type="component" value="Chromosome 26"/>
</dbReference>
<evidence type="ECO:0000313" key="5">
    <source>
        <dbReference type="Proteomes" id="UP000825935"/>
    </source>
</evidence>
<dbReference type="EMBL" id="CM035431">
    <property type="protein sequence ID" value="KAH7297421.1"/>
    <property type="molecule type" value="Genomic_DNA"/>
</dbReference>
<feature type="chain" id="PRO_5035861141" description="CCHC-type domain-containing protein" evidence="2">
    <location>
        <begin position="25"/>
        <end position="620"/>
    </location>
</feature>
<dbReference type="GO" id="GO:0003676">
    <property type="term" value="F:nucleic acid binding"/>
    <property type="evidence" value="ECO:0007669"/>
    <property type="project" value="InterPro"/>
</dbReference>
<dbReference type="GO" id="GO:0008270">
    <property type="term" value="F:zinc ion binding"/>
    <property type="evidence" value="ECO:0007669"/>
    <property type="project" value="UniProtKB-KW"/>
</dbReference>
<keyword evidence="2" id="KW-0732">Signal</keyword>
<feature type="domain" description="CCHC-type" evidence="3">
    <location>
        <begin position="159"/>
        <end position="173"/>
    </location>
</feature>
<gene>
    <name evidence="4" type="ORF">KP509_26G069000</name>
</gene>
<evidence type="ECO:0000259" key="3">
    <source>
        <dbReference type="PROSITE" id="PS50158"/>
    </source>
</evidence>
<keyword evidence="1" id="KW-0479">Metal-binding</keyword>
<name>A0A8T2RN48_CERRI</name>
<accession>A0A8T2RN48</accession>
<keyword evidence="1" id="KW-0863">Zinc-finger</keyword>
<evidence type="ECO:0000256" key="2">
    <source>
        <dbReference type="SAM" id="SignalP"/>
    </source>
</evidence>
<sequence>MFHEKDLLLFLTARIPLAVDVAYAINSKVGKDVVDKVFYSGHGLFEVIFNDNDTVFLCGLMAHVFPWKPMKAMKEQLLYKCPVWMELVDLPSFLWNSIGHVAKVLGKLLYTPSISAPNKNRVCVLWNTSGRFPKTPGINVPNVGGIVIYLKWGNMAGLCFHCGNLGHYSKNCPTLNGVLGEYGHCFAGFSSCSSSGLMKLATWNIQGLGQYRKWTRLWRWIIRHQLDLVAIQEHKKHDHVGMRIDTRDFHLCYNGMKNKYSGCLFTVRKDIPFQVLFDDSQGSFLIRKFLSTFLRGHFESLPWHGPKVETRTVFRHLGYPLGINVPINDKMRWVLSSRYFNNKGIDSLAKCYDSKWEILSFPTIRKTYARGSAYRSKWIQIALFLQEYQVPLSIDFSDPWRDLLLAKHTRWWIGKANTFYPSLLPSDDITLQCNAHWKLEKAPSWWHARFSLLWESSLTFRMKIFMWRIFTGHFTLGAFLSRHGLRGVRCPHCPSYDESMRHVLWTFSFTQRWWNKLFLFPIWDMRPSKIGNTFFLLGSGDKVLEWVRKRCISLLLWNIWMFKNKKLFQNKSYVPSSSWTLCKLTLCRETDIMADEDKTAFASFLETVRLLHWTHLCVWD</sequence>
<dbReference type="Gene3D" id="3.60.10.10">
    <property type="entry name" value="Endonuclease/exonuclease/phosphatase"/>
    <property type="match status" value="1"/>
</dbReference>
<dbReference type="Pfam" id="PF00098">
    <property type="entry name" value="zf-CCHC"/>
    <property type="match status" value="1"/>
</dbReference>
<dbReference type="PROSITE" id="PS50158">
    <property type="entry name" value="ZF_CCHC"/>
    <property type="match status" value="1"/>
</dbReference>
<organism evidence="4 5">
    <name type="scientific">Ceratopteris richardii</name>
    <name type="common">Triangle waterfern</name>
    <dbReference type="NCBI Taxonomy" id="49495"/>
    <lineage>
        <taxon>Eukaryota</taxon>
        <taxon>Viridiplantae</taxon>
        <taxon>Streptophyta</taxon>
        <taxon>Embryophyta</taxon>
        <taxon>Tracheophyta</taxon>
        <taxon>Polypodiopsida</taxon>
        <taxon>Polypodiidae</taxon>
        <taxon>Polypodiales</taxon>
        <taxon>Pteridineae</taxon>
        <taxon>Pteridaceae</taxon>
        <taxon>Parkerioideae</taxon>
        <taxon>Ceratopteris</taxon>
    </lineage>
</organism>
<protein>
    <recommendedName>
        <fullName evidence="3">CCHC-type domain-containing protein</fullName>
    </recommendedName>
</protein>
<keyword evidence="1" id="KW-0862">Zinc</keyword>
<dbReference type="InterPro" id="IPR036875">
    <property type="entry name" value="Znf_CCHC_sf"/>
</dbReference>
<dbReference type="AlphaFoldDB" id="A0A8T2RN48"/>
<keyword evidence="5" id="KW-1185">Reference proteome</keyword>
<dbReference type="InterPro" id="IPR036691">
    <property type="entry name" value="Endo/exonu/phosph_ase_sf"/>
</dbReference>
<reference evidence="4" key="1">
    <citation type="submission" date="2021-08" db="EMBL/GenBank/DDBJ databases">
        <title>WGS assembly of Ceratopteris richardii.</title>
        <authorList>
            <person name="Marchant D.B."/>
            <person name="Chen G."/>
            <person name="Jenkins J."/>
            <person name="Shu S."/>
            <person name="Leebens-Mack J."/>
            <person name="Grimwood J."/>
            <person name="Schmutz J."/>
            <person name="Soltis P."/>
            <person name="Soltis D."/>
            <person name="Chen Z.-H."/>
        </authorList>
    </citation>
    <scope>NUCLEOTIDE SEQUENCE</scope>
    <source>
        <strain evidence="4">Whitten #5841</strain>
        <tissue evidence="4">Leaf</tissue>
    </source>
</reference>
<evidence type="ECO:0000313" key="4">
    <source>
        <dbReference type="EMBL" id="KAH7297421.1"/>
    </source>
</evidence>
<comment type="caution">
    <text evidence="4">The sequence shown here is derived from an EMBL/GenBank/DDBJ whole genome shotgun (WGS) entry which is preliminary data.</text>
</comment>
<dbReference type="InterPro" id="IPR001878">
    <property type="entry name" value="Znf_CCHC"/>
</dbReference>